<name>A0A3L6QKN6_PANMI</name>
<keyword evidence="1" id="KW-0175">Coiled coil</keyword>
<feature type="coiled-coil region" evidence="1">
    <location>
        <begin position="238"/>
        <end position="288"/>
    </location>
</feature>
<feature type="compositionally biased region" description="Basic residues" evidence="2">
    <location>
        <begin position="43"/>
        <end position="60"/>
    </location>
</feature>
<evidence type="ECO:0000256" key="3">
    <source>
        <dbReference type="SAM" id="SignalP"/>
    </source>
</evidence>
<feature type="signal peptide" evidence="3">
    <location>
        <begin position="1"/>
        <end position="26"/>
    </location>
</feature>
<accession>A0A3L6QKN6</accession>
<evidence type="ECO:0000313" key="4">
    <source>
        <dbReference type="EMBL" id="RLM80517.1"/>
    </source>
</evidence>
<organism evidence="4 5">
    <name type="scientific">Panicum miliaceum</name>
    <name type="common">Proso millet</name>
    <name type="synonym">Broomcorn millet</name>
    <dbReference type="NCBI Taxonomy" id="4540"/>
    <lineage>
        <taxon>Eukaryota</taxon>
        <taxon>Viridiplantae</taxon>
        <taxon>Streptophyta</taxon>
        <taxon>Embryophyta</taxon>
        <taxon>Tracheophyta</taxon>
        <taxon>Spermatophyta</taxon>
        <taxon>Magnoliopsida</taxon>
        <taxon>Liliopsida</taxon>
        <taxon>Poales</taxon>
        <taxon>Poaceae</taxon>
        <taxon>PACMAD clade</taxon>
        <taxon>Panicoideae</taxon>
        <taxon>Panicodae</taxon>
        <taxon>Paniceae</taxon>
        <taxon>Panicinae</taxon>
        <taxon>Panicum</taxon>
        <taxon>Panicum sect. Panicum</taxon>
    </lineage>
</organism>
<feature type="region of interest" description="Disordered" evidence="2">
    <location>
        <begin position="35"/>
        <end position="95"/>
    </location>
</feature>
<dbReference type="OrthoDB" id="696017at2759"/>
<dbReference type="AlphaFoldDB" id="A0A3L6QKN6"/>
<evidence type="ECO:0000256" key="1">
    <source>
        <dbReference type="SAM" id="Coils"/>
    </source>
</evidence>
<feature type="chain" id="PRO_5018250223" evidence="3">
    <location>
        <begin position="27"/>
        <end position="586"/>
    </location>
</feature>
<keyword evidence="3" id="KW-0732">Signal</keyword>
<gene>
    <name evidence="4" type="ORF">C2845_PM12G13240</name>
</gene>
<evidence type="ECO:0000256" key="2">
    <source>
        <dbReference type="SAM" id="MobiDB-lite"/>
    </source>
</evidence>
<proteinExistence type="predicted"/>
<dbReference type="EMBL" id="PQIB02000012">
    <property type="protein sequence ID" value="RLM80517.1"/>
    <property type="molecule type" value="Genomic_DNA"/>
</dbReference>
<sequence length="586" mass="66081">MASATCGLVDLLVVVAALAVIVPCKSKERGKYESYKNKSKPFDKKKKNHKKGDFKKKKKYTKEYRKQHALAATLSDHDDSATSDDTSNDSSSSDEEIIVKQKKKVIKNITGLCYFATNKIPDGYCLMAKSSKDEKTNGSSGSENESELRTYNDLVLVVENLNFALDNRNKLSKDTNIRHAQFKIDLENAAKEIELLKVAKSELDELRSAQSGKAKSQADECSECTAHMLDLVVMQTKCVALVEERDVAKAALDELKAKKVLLSACDTCSTLQSKLDEARANIKELEKSSVPVCDICLARVDELNELRTIQALTEEENEYLRMVLSWVSSREPQLGMLFSEFKRHDGFGIGKIIEHLNHHWVYGLDGVSANKSDAHASTSKPILIKDGVYTVPSPKVPKKTVWVEKPNHLKNKLDTFPDIAHEHPKPQRMPRPTMWIPSGTTSDPKNSPCFKPKHQPVGKLGAFTFPNPQTKKLSSVSTERMRFHYEHCGRDGHLAEFCYRRKRAERRERQWRNQDMYHPGHGVHGSESFPPPRGAHREQQGYARGKREHTRCGPNHGQHGFGDQGRSFGRQRFDGLRFPPFGGHQS</sequence>
<keyword evidence="5" id="KW-1185">Reference proteome</keyword>
<comment type="caution">
    <text evidence="4">The sequence shown here is derived from an EMBL/GenBank/DDBJ whole genome shotgun (WGS) entry which is preliminary data.</text>
</comment>
<protein>
    <submittedName>
        <fullName evidence="4">Uncharacterized protein</fullName>
    </submittedName>
</protein>
<feature type="region of interest" description="Disordered" evidence="2">
    <location>
        <begin position="515"/>
        <end position="586"/>
    </location>
</feature>
<reference evidence="5" key="1">
    <citation type="journal article" date="2019" name="Nat. Commun.">
        <title>The genome of broomcorn millet.</title>
        <authorList>
            <person name="Zou C."/>
            <person name="Miki D."/>
            <person name="Li D."/>
            <person name="Tang Q."/>
            <person name="Xiao L."/>
            <person name="Rajput S."/>
            <person name="Deng P."/>
            <person name="Jia W."/>
            <person name="Huang R."/>
            <person name="Zhang M."/>
            <person name="Sun Y."/>
            <person name="Hu J."/>
            <person name="Fu X."/>
            <person name="Schnable P.S."/>
            <person name="Li F."/>
            <person name="Zhang H."/>
            <person name="Feng B."/>
            <person name="Zhu X."/>
            <person name="Liu R."/>
            <person name="Schnable J.C."/>
            <person name="Zhu J.-K."/>
            <person name="Zhang H."/>
        </authorList>
    </citation>
    <scope>NUCLEOTIDE SEQUENCE [LARGE SCALE GENOMIC DNA]</scope>
</reference>
<evidence type="ECO:0000313" key="5">
    <source>
        <dbReference type="Proteomes" id="UP000275267"/>
    </source>
</evidence>
<dbReference type="Proteomes" id="UP000275267">
    <property type="component" value="Unassembled WGS sequence"/>
</dbReference>